<organism evidence="2 3">
    <name type="scientific">Ignicoccus pacificus DSM 13166</name>
    <dbReference type="NCBI Taxonomy" id="940294"/>
    <lineage>
        <taxon>Archaea</taxon>
        <taxon>Thermoproteota</taxon>
        <taxon>Thermoprotei</taxon>
        <taxon>Desulfurococcales</taxon>
        <taxon>Desulfurococcaceae</taxon>
        <taxon>Ignicoccus</taxon>
    </lineage>
</organism>
<dbReference type="EMBL" id="CP006868">
    <property type="protein sequence ID" value="UXD22099.1"/>
    <property type="molecule type" value="Genomic_DNA"/>
</dbReference>
<name>A0A977KAI7_9CREN</name>
<feature type="transmembrane region" description="Helical" evidence="1">
    <location>
        <begin position="332"/>
        <end position="350"/>
    </location>
</feature>
<keyword evidence="1" id="KW-0812">Transmembrane</keyword>
<evidence type="ECO:0000313" key="2">
    <source>
        <dbReference type="EMBL" id="UXD22099.1"/>
    </source>
</evidence>
<keyword evidence="1" id="KW-0472">Membrane</keyword>
<protein>
    <submittedName>
        <fullName evidence="2">Uncharacterized protein</fullName>
    </submittedName>
</protein>
<evidence type="ECO:0000313" key="3">
    <source>
        <dbReference type="Proteomes" id="UP001063698"/>
    </source>
</evidence>
<dbReference type="Proteomes" id="UP001063698">
    <property type="component" value="Chromosome"/>
</dbReference>
<accession>A0A977KAI7</accession>
<dbReference type="AlphaFoldDB" id="A0A977KAI7"/>
<sequence>MRLTTPNEILQQDEYGVLYVKEVWEDLQEIFNRDRRGRRRIYPIDRITNLLERNVPEFRERYENLFYETFEGLGLNETLSRELYELLFSQENHDQRSSLTGVIKIFLELVFRAPFSEIFISLRCKEKLSIIYDTFQDMEENREEYIKSSIIHLARQCFPYSFFANDTIYVFHQSDLNELYNMYFNDTVRRNTDAINLDTLFSFSTVSTDGEGEEQAEVYTEIRRLLVSPYQLVVLLEEYIRNEPYSRVIHEILNYTSRPRFGGGIGKYSIIEHVISEPGRNLYIEPFLHPHPKRAVEVLFYHAVFYSWLEKLLQAWFEIIRFNVTNTNESRMINNFILIISLIYIYLLLIHVKRRIGNRDVIVPTVKDHLIVLFTLITLLHRAPYNEIRDILLENNILAIVGGERENILGDQFGGTTYRRYILFLLNIIYNDTVRIVDIRDQLTDPEVLLTIGYVRRKLLDIQRFYNPPREEG</sequence>
<proteinExistence type="predicted"/>
<keyword evidence="3" id="KW-1185">Reference proteome</keyword>
<dbReference type="KEGG" id="ipc:IPA_01640"/>
<gene>
    <name evidence="2" type="ORF">IPA_01640</name>
</gene>
<reference evidence="2" key="1">
    <citation type="submission" date="2013-11" db="EMBL/GenBank/DDBJ databases">
        <title>Comparative genomics of Ignicoccus.</title>
        <authorList>
            <person name="Podar M."/>
        </authorList>
    </citation>
    <scope>NUCLEOTIDE SEQUENCE</scope>
    <source>
        <strain evidence="2">DSM 13166</strain>
    </source>
</reference>
<evidence type="ECO:0000256" key="1">
    <source>
        <dbReference type="SAM" id="Phobius"/>
    </source>
</evidence>
<keyword evidence="1" id="KW-1133">Transmembrane helix</keyword>